<proteinExistence type="predicted"/>
<name>A0A2J8STT1_PONAB</name>
<feature type="region of interest" description="Disordered" evidence="1">
    <location>
        <begin position="1"/>
        <end position="31"/>
    </location>
</feature>
<comment type="caution">
    <text evidence="2">The sequence shown here is derived from an EMBL/GenBank/DDBJ whole genome shotgun (WGS) entry which is preliminary data.</text>
</comment>
<accession>A0A2J8STT1</accession>
<evidence type="ECO:0000313" key="2">
    <source>
        <dbReference type="EMBL" id="PNJ24162.1"/>
    </source>
</evidence>
<sequence>MAPGHLGEALAERRGLRPRLGPGTAGAALRD</sequence>
<dbReference type="AlphaFoldDB" id="A0A2J8STT1"/>
<reference evidence="2" key="1">
    <citation type="submission" date="2017-12" db="EMBL/GenBank/DDBJ databases">
        <title>High-resolution comparative analysis of great ape genomes.</title>
        <authorList>
            <person name="Pollen A."/>
            <person name="Hastie A."/>
            <person name="Hormozdiari F."/>
            <person name="Dougherty M."/>
            <person name="Liu R."/>
            <person name="Chaisson M."/>
            <person name="Hoppe E."/>
            <person name="Hill C."/>
            <person name="Pang A."/>
            <person name="Hillier L."/>
            <person name="Baker C."/>
            <person name="Armstrong J."/>
            <person name="Shendure J."/>
            <person name="Paten B."/>
            <person name="Wilson R."/>
            <person name="Chao H."/>
            <person name="Schneider V."/>
            <person name="Ventura M."/>
            <person name="Kronenberg Z."/>
            <person name="Murali S."/>
            <person name="Gordon D."/>
            <person name="Cantsilieris S."/>
            <person name="Munson K."/>
            <person name="Nelson B."/>
            <person name="Raja A."/>
            <person name="Underwood J."/>
            <person name="Diekhans M."/>
            <person name="Fiddes I."/>
            <person name="Haussler D."/>
            <person name="Eichler E."/>
        </authorList>
    </citation>
    <scope>NUCLEOTIDE SEQUENCE [LARGE SCALE GENOMIC DNA]</scope>
    <source>
        <strain evidence="2">Susie</strain>
    </source>
</reference>
<evidence type="ECO:0000256" key="1">
    <source>
        <dbReference type="SAM" id="MobiDB-lite"/>
    </source>
</evidence>
<protein>
    <submittedName>
        <fullName evidence="2">ATIC isoform 4</fullName>
    </submittedName>
</protein>
<organism evidence="2">
    <name type="scientific">Pongo abelii</name>
    <name type="common">Sumatran orangutan</name>
    <name type="synonym">Pongo pygmaeus abelii</name>
    <dbReference type="NCBI Taxonomy" id="9601"/>
    <lineage>
        <taxon>Eukaryota</taxon>
        <taxon>Metazoa</taxon>
        <taxon>Chordata</taxon>
        <taxon>Craniata</taxon>
        <taxon>Vertebrata</taxon>
        <taxon>Euteleostomi</taxon>
        <taxon>Mammalia</taxon>
        <taxon>Eutheria</taxon>
        <taxon>Euarchontoglires</taxon>
        <taxon>Primates</taxon>
        <taxon>Haplorrhini</taxon>
        <taxon>Catarrhini</taxon>
        <taxon>Hominidae</taxon>
        <taxon>Pongo</taxon>
    </lineage>
</organism>
<dbReference type="EMBL" id="NDHI03003547">
    <property type="protein sequence ID" value="PNJ24162.1"/>
    <property type="molecule type" value="Genomic_DNA"/>
</dbReference>
<gene>
    <name evidence="2" type="ORF">CR201_G0040529</name>
</gene>